<comment type="caution">
    <text evidence="2">The sequence shown here is derived from an EMBL/GenBank/DDBJ whole genome shotgun (WGS) entry which is preliminary data.</text>
</comment>
<sequence>MDKAIGITAIVLLGAIVYAFRRQTATPQPVTLTEETITQIKEIAMSATQDAVDAIAAQLTRAKDEISSEITKLEEQVAQGQAPDLTALKAAAQALDDVVPDAPVEQPVEPVEPPVSDEPVDAPAETTE</sequence>
<evidence type="ECO:0000313" key="3">
    <source>
        <dbReference type="Proteomes" id="UP000547444"/>
    </source>
</evidence>
<name>A0A7X5U5V2_9MYCO</name>
<keyword evidence="3" id="KW-1185">Reference proteome</keyword>
<accession>A0A7X5U5V2</accession>
<dbReference type="Proteomes" id="UP000547444">
    <property type="component" value="Unassembled WGS sequence"/>
</dbReference>
<reference evidence="2 3" key="1">
    <citation type="submission" date="2020-03" db="EMBL/GenBank/DDBJ databases">
        <title>Sequencing the genomes of 1000 actinobacteria strains.</title>
        <authorList>
            <person name="Klenk H.-P."/>
        </authorList>
    </citation>
    <scope>NUCLEOTIDE SEQUENCE [LARGE SCALE GENOMIC DNA]</scope>
    <source>
        <strain evidence="2 3">DSM 44556</strain>
    </source>
</reference>
<protein>
    <submittedName>
        <fullName evidence="2">Uncharacterized protein</fullName>
    </submittedName>
</protein>
<feature type="region of interest" description="Disordered" evidence="1">
    <location>
        <begin position="98"/>
        <end position="128"/>
    </location>
</feature>
<dbReference type="AlphaFoldDB" id="A0A7X5U5V2"/>
<organism evidence="2 3">
    <name type="scientific">Mycolicibacterium fluoranthenivorans</name>
    <dbReference type="NCBI Taxonomy" id="258505"/>
    <lineage>
        <taxon>Bacteria</taxon>
        <taxon>Bacillati</taxon>
        <taxon>Actinomycetota</taxon>
        <taxon>Actinomycetes</taxon>
        <taxon>Mycobacteriales</taxon>
        <taxon>Mycobacteriaceae</taxon>
        <taxon>Mycolicibacterium</taxon>
    </lineage>
</organism>
<dbReference type="RefSeq" id="WP_167164608.1">
    <property type="nucleotide sequence ID" value="NZ_JAANOW010000005.1"/>
</dbReference>
<dbReference type="EMBL" id="JAANOW010000005">
    <property type="protein sequence ID" value="NIH98914.1"/>
    <property type="molecule type" value="Genomic_DNA"/>
</dbReference>
<gene>
    <name evidence="2" type="ORF">FHU31_005938</name>
</gene>
<feature type="compositionally biased region" description="Low complexity" evidence="1">
    <location>
        <begin position="98"/>
        <end position="109"/>
    </location>
</feature>
<evidence type="ECO:0000256" key="1">
    <source>
        <dbReference type="SAM" id="MobiDB-lite"/>
    </source>
</evidence>
<evidence type="ECO:0000313" key="2">
    <source>
        <dbReference type="EMBL" id="NIH98914.1"/>
    </source>
</evidence>
<proteinExistence type="predicted"/>